<evidence type="ECO:0000313" key="3">
    <source>
        <dbReference type="Proteomes" id="UP001501411"/>
    </source>
</evidence>
<feature type="signal peptide" evidence="1">
    <location>
        <begin position="1"/>
        <end position="26"/>
    </location>
</feature>
<gene>
    <name evidence="2" type="ORF">GCM10023231_28770</name>
</gene>
<sequence length="133" mass="14828">MIKKQIIRMKKLLLSSLLILSLCACKSYKYGTEGNAQKSNLTIGVVKSQLKKGQTSQDEILKLFGAPNLVSKNKSNKEVWSYNRMSVEHKAGSTDFFSGQRASQSSTSKSFDLIITFDENDIVEDYSVVSTAY</sequence>
<feature type="chain" id="PRO_5047203602" description="Outer membrane protein assembly factor BamE" evidence="1">
    <location>
        <begin position="27"/>
        <end position="133"/>
    </location>
</feature>
<dbReference type="Proteomes" id="UP001501411">
    <property type="component" value="Unassembled WGS sequence"/>
</dbReference>
<evidence type="ECO:0000313" key="2">
    <source>
        <dbReference type="EMBL" id="GAA4798308.1"/>
    </source>
</evidence>
<protein>
    <recommendedName>
        <fullName evidence="4">Outer membrane protein assembly factor BamE</fullName>
    </recommendedName>
</protein>
<evidence type="ECO:0008006" key="4">
    <source>
        <dbReference type="Google" id="ProtNLM"/>
    </source>
</evidence>
<keyword evidence="3" id="KW-1185">Reference proteome</keyword>
<reference evidence="3" key="1">
    <citation type="journal article" date="2019" name="Int. J. Syst. Evol. Microbiol.">
        <title>The Global Catalogue of Microorganisms (GCM) 10K type strain sequencing project: providing services to taxonomists for standard genome sequencing and annotation.</title>
        <authorList>
            <consortium name="The Broad Institute Genomics Platform"/>
            <consortium name="The Broad Institute Genome Sequencing Center for Infectious Disease"/>
            <person name="Wu L."/>
            <person name="Ma J."/>
        </authorList>
    </citation>
    <scope>NUCLEOTIDE SEQUENCE [LARGE SCALE GENOMIC DNA]</scope>
    <source>
        <strain evidence="3">JCM 18200</strain>
    </source>
</reference>
<comment type="caution">
    <text evidence="2">The sequence shown here is derived from an EMBL/GenBank/DDBJ whole genome shotgun (WGS) entry which is preliminary data.</text>
</comment>
<dbReference type="EMBL" id="BAABIQ010000039">
    <property type="protein sequence ID" value="GAA4798308.1"/>
    <property type="molecule type" value="Genomic_DNA"/>
</dbReference>
<evidence type="ECO:0000256" key="1">
    <source>
        <dbReference type="SAM" id="SignalP"/>
    </source>
</evidence>
<accession>A0ABP9BNT0</accession>
<dbReference type="PROSITE" id="PS51257">
    <property type="entry name" value="PROKAR_LIPOPROTEIN"/>
    <property type="match status" value="1"/>
</dbReference>
<proteinExistence type="predicted"/>
<name>A0ABP9BNT0_9SPHI</name>
<keyword evidence="1" id="KW-0732">Signal</keyword>
<organism evidence="2 3">
    <name type="scientific">Olivibacter ginsenosidimutans</name>
    <dbReference type="NCBI Taxonomy" id="1176537"/>
    <lineage>
        <taxon>Bacteria</taxon>
        <taxon>Pseudomonadati</taxon>
        <taxon>Bacteroidota</taxon>
        <taxon>Sphingobacteriia</taxon>
        <taxon>Sphingobacteriales</taxon>
        <taxon>Sphingobacteriaceae</taxon>
        <taxon>Olivibacter</taxon>
    </lineage>
</organism>